<comment type="similarity">
    <text evidence="1">Belongs to the membrane fusion protein (MFP) (TC 8.A.1) family.</text>
</comment>
<feature type="compositionally biased region" description="Low complexity" evidence="2">
    <location>
        <begin position="330"/>
        <end position="340"/>
    </location>
</feature>
<dbReference type="RefSeq" id="WP_321544346.1">
    <property type="nucleotide sequence ID" value="NZ_JAXIVS010000001.1"/>
</dbReference>
<dbReference type="Pfam" id="PF25975">
    <property type="entry name" value="CzcB_C"/>
    <property type="match status" value="1"/>
</dbReference>
<dbReference type="NCBIfam" id="TIGR01730">
    <property type="entry name" value="RND_mfp"/>
    <property type="match status" value="1"/>
</dbReference>
<gene>
    <name evidence="6" type="ORF">SYV04_04570</name>
</gene>
<sequence>MKKVALIVGALLVIGAAVYFVRGRAQKQTPQNTLPVAVAERRNLEVMAEAAGLLEPIRVVEVKSKASGEVLRVLVETGSQVEQGTLLAEIDPRDVQNALTQAQADLESARVRLSTVDAQKGRMEALRASGVVTQQEYETAIDSAASARAALVRADTNLQLARERRQDVTIRAPINGTVLERGIEPGIIIASATSNVSGGNTLFKMADLSVMQVRAKIDETDIGKIQPGMEARVSLEAYPGRTFMGEVVKVEPQAVVEQNVTLFPVLIRMQNPEGLLKPGMNAEVAIEISSRRDVVTIPNTAVLGLRDAPAVASIVGLDEATVRATLRPSGANPANDADAGTPPPGDLDGGTAQARAPRERRSGGDSSRRPGAVFVQGQTGTEVRRVTLGMSDWEYTEVTSGLEAGEQVLLVAVAQLQQQQQQSLDRMRQRTGGIIPGAGGGARGGGGGGGGGGGAGSSGGGRR</sequence>
<evidence type="ECO:0000259" key="4">
    <source>
        <dbReference type="Pfam" id="PF25954"/>
    </source>
</evidence>
<evidence type="ECO:0000313" key="6">
    <source>
        <dbReference type="EMBL" id="MDY7225641.1"/>
    </source>
</evidence>
<evidence type="ECO:0000256" key="1">
    <source>
        <dbReference type="ARBA" id="ARBA00009477"/>
    </source>
</evidence>
<protein>
    <submittedName>
        <fullName evidence="6">Efflux RND transporter periplasmic adaptor subunit</fullName>
    </submittedName>
</protein>
<feature type="compositionally biased region" description="Gly residues" evidence="2">
    <location>
        <begin position="434"/>
        <end position="463"/>
    </location>
</feature>
<keyword evidence="7" id="KW-1185">Reference proteome</keyword>
<dbReference type="EMBL" id="JAXIVS010000001">
    <property type="protein sequence ID" value="MDY7225641.1"/>
    <property type="molecule type" value="Genomic_DNA"/>
</dbReference>
<dbReference type="Pfam" id="PF25954">
    <property type="entry name" value="Beta-barrel_RND_2"/>
    <property type="match status" value="1"/>
</dbReference>
<dbReference type="InterPro" id="IPR058649">
    <property type="entry name" value="CzcB_C"/>
</dbReference>
<feature type="region of interest" description="Disordered" evidence="2">
    <location>
        <begin position="422"/>
        <end position="463"/>
    </location>
</feature>
<evidence type="ECO:0000313" key="7">
    <source>
        <dbReference type="Proteomes" id="UP001291309"/>
    </source>
</evidence>
<reference evidence="6 7" key="1">
    <citation type="submission" date="2023-12" db="EMBL/GenBank/DDBJ databases">
        <title>the genome sequence of Hyalangium sp. s54d21.</title>
        <authorList>
            <person name="Zhang X."/>
        </authorList>
    </citation>
    <scope>NUCLEOTIDE SEQUENCE [LARGE SCALE GENOMIC DNA]</scope>
    <source>
        <strain evidence="7">s54d21</strain>
    </source>
</reference>
<dbReference type="PANTHER" id="PTHR30469:SF33">
    <property type="entry name" value="SLR1207 PROTEIN"/>
    <property type="match status" value="1"/>
</dbReference>
<evidence type="ECO:0000259" key="5">
    <source>
        <dbReference type="Pfam" id="PF25975"/>
    </source>
</evidence>
<dbReference type="PANTHER" id="PTHR30469">
    <property type="entry name" value="MULTIDRUG RESISTANCE PROTEIN MDTA"/>
    <property type="match status" value="1"/>
</dbReference>
<dbReference type="InterPro" id="IPR058792">
    <property type="entry name" value="Beta-barrel_RND_2"/>
</dbReference>
<dbReference type="SUPFAM" id="SSF111369">
    <property type="entry name" value="HlyD-like secretion proteins"/>
    <property type="match status" value="1"/>
</dbReference>
<feature type="domain" description="Multidrug resistance protein MdtA-like barrel-sandwich hybrid" evidence="3">
    <location>
        <begin position="58"/>
        <end position="194"/>
    </location>
</feature>
<proteinExistence type="inferred from homology"/>
<accession>A0ABU5GX18</accession>
<evidence type="ECO:0000259" key="3">
    <source>
        <dbReference type="Pfam" id="PF25917"/>
    </source>
</evidence>
<organism evidence="6 7">
    <name type="scientific">Hyalangium rubrum</name>
    <dbReference type="NCBI Taxonomy" id="3103134"/>
    <lineage>
        <taxon>Bacteria</taxon>
        <taxon>Pseudomonadati</taxon>
        <taxon>Myxococcota</taxon>
        <taxon>Myxococcia</taxon>
        <taxon>Myxococcales</taxon>
        <taxon>Cystobacterineae</taxon>
        <taxon>Archangiaceae</taxon>
        <taxon>Hyalangium</taxon>
    </lineage>
</organism>
<feature type="region of interest" description="Disordered" evidence="2">
    <location>
        <begin position="327"/>
        <end position="375"/>
    </location>
</feature>
<feature type="compositionally biased region" description="Basic and acidic residues" evidence="2">
    <location>
        <begin position="356"/>
        <end position="368"/>
    </location>
</feature>
<feature type="domain" description="CusB-like beta-barrel" evidence="4">
    <location>
        <begin position="213"/>
        <end position="287"/>
    </location>
</feature>
<name>A0ABU5GX18_9BACT</name>
<dbReference type="Gene3D" id="2.40.420.20">
    <property type="match status" value="1"/>
</dbReference>
<dbReference type="InterPro" id="IPR006143">
    <property type="entry name" value="RND_pump_MFP"/>
</dbReference>
<comment type="caution">
    <text evidence="6">The sequence shown here is derived from an EMBL/GenBank/DDBJ whole genome shotgun (WGS) entry which is preliminary data.</text>
</comment>
<dbReference type="Gene3D" id="1.10.287.470">
    <property type="entry name" value="Helix hairpin bin"/>
    <property type="match status" value="1"/>
</dbReference>
<dbReference type="InterPro" id="IPR058625">
    <property type="entry name" value="MdtA-like_BSH"/>
</dbReference>
<dbReference type="Gene3D" id="2.40.50.100">
    <property type="match status" value="1"/>
</dbReference>
<evidence type="ECO:0000256" key="2">
    <source>
        <dbReference type="SAM" id="MobiDB-lite"/>
    </source>
</evidence>
<dbReference type="Proteomes" id="UP001291309">
    <property type="component" value="Unassembled WGS sequence"/>
</dbReference>
<dbReference type="Gene3D" id="2.40.30.170">
    <property type="match status" value="1"/>
</dbReference>
<feature type="domain" description="CzcB-like C-terminal circularly permuted SH3-like" evidence="5">
    <location>
        <begin position="372"/>
        <end position="408"/>
    </location>
</feature>
<dbReference type="Pfam" id="PF25917">
    <property type="entry name" value="BSH_RND"/>
    <property type="match status" value="1"/>
</dbReference>